<dbReference type="EMBL" id="BAAAVM010000001">
    <property type="protein sequence ID" value="GAA3116377.1"/>
    <property type="molecule type" value="Genomic_DNA"/>
</dbReference>
<evidence type="ECO:0000256" key="4">
    <source>
        <dbReference type="ARBA" id="ARBA00023163"/>
    </source>
</evidence>
<evidence type="ECO:0000313" key="6">
    <source>
        <dbReference type="EMBL" id="GAA3116377.1"/>
    </source>
</evidence>
<dbReference type="Pfam" id="PF03466">
    <property type="entry name" value="LysR_substrate"/>
    <property type="match status" value="1"/>
</dbReference>
<keyword evidence="7" id="KW-1185">Reference proteome</keyword>
<organism evidence="6 7">
    <name type="scientific">Streptomyces rameus</name>
    <dbReference type="NCBI Taxonomy" id="68261"/>
    <lineage>
        <taxon>Bacteria</taxon>
        <taxon>Bacillati</taxon>
        <taxon>Actinomycetota</taxon>
        <taxon>Actinomycetes</taxon>
        <taxon>Kitasatosporales</taxon>
        <taxon>Streptomycetaceae</taxon>
        <taxon>Streptomyces</taxon>
    </lineage>
</organism>
<evidence type="ECO:0000256" key="2">
    <source>
        <dbReference type="ARBA" id="ARBA00023015"/>
    </source>
</evidence>
<dbReference type="SUPFAM" id="SSF46785">
    <property type="entry name" value="Winged helix' DNA-binding domain"/>
    <property type="match status" value="1"/>
</dbReference>
<accession>A0ABP6MJ64</accession>
<dbReference type="Gene3D" id="1.10.10.10">
    <property type="entry name" value="Winged helix-like DNA-binding domain superfamily/Winged helix DNA-binding domain"/>
    <property type="match status" value="1"/>
</dbReference>
<proteinExistence type="inferred from homology"/>
<keyword evidence="3" id="KW-0238">DNA-binding</keyword>
<dbReference type="SUPFAM" id="SSF53850">
    <property type="entry name" value="Periplasmic binding protein-like II"/>
    <property type="match status" value="1"/>
</dbReference>
<dbReference type="Proteomes" id="UP001500893">
    <property type="component" value="Unassembled WGS sequence"/>
</dbReference>
<evidence type="ECO:0000256" key="1">
    <source>
        <dbReference type="ARBA" id="ARBA00009437"/>
    </source>
</evidence>
<dbReference type="InterPro" id="IPR036388">
    <property type="entry name" value="WH-like_DNA-bd_sf"/>
</dbReference>
<protein>
    <submittedName>
        <fullName evidence="6">LysR family transcriptional regulator</fullName>
    </submittedName>
</protein>
<dbReference type="PANTHER" id="PTHR30346:SF0">
    <property type="entry name" value="HCA OPERON TRANSCRIPTIONAL ACTIVATOR HCAR"/>
    <property type="match status" value="1"/>
</dbReference>
<reference evidence="7" key="1">
    <citation type="journal article" date="2019" name="Int. J. Syst. Evol. Microbiol.">
        <title>The Global Catalogue of Microorganisms (GCM) 10K type strain sequencing project: providing services to taxonomists for standard genome sequencing and annotation.</title>
        <authorList>
            <consortium name="The Broad Institute Genomics Platform"/>
            <consortium name="The Broad Institute Genome Sequencing Center for Infectious Disease"/>
            <person name="Wu L."/>
            <person name="Ma J."/>
        </authorList>
    </citation>
    <scope>NUCLEOTIDE SEQUENCE [LARGE SCALE GENOMIC DNA]</scope>
    <source>
        <strain evidence="7">JCM 11574</strain>
    </source>
</reference>
<keyword evidence="4" id="KW-0804">Transcription</keyword>
<evidence type="ECO:0000259" key="5">
    <source>
        <dbReference type="PROSITE" id="PS50931"/>
    </source>
</evidence>
<dbReference type="InterPro" id="IPR036390">
    <property type="entry name" value="WH_DNA-bd_sf"/>
</dbReference>
<dbReference type="Gene3D" id="3.40.190.10">
    <property type="entry name" value="Periplasmic binding protein-like II"/>
    <property type="match status" value="2"/>
</dbReference>
<sequence>MLERLELEAFLTLAEELHFGRTAERLHLTTGRISQTIKKLERRVGTALFERTSRQVRLTAAGRQLHDDLLPACRQIEAALERAINTARGVDSVLRVGFVGAASGQLVFETAQVYARRNPGSRVLPRELQIIDAFPRLREGDVEVLIVSLPHREPGMVNGPVLFSEPRMLAVSSRHPLAHRKAVSLEDLAEVRLLQAARTVPDYWRTARTPLLTPAGKPIERGPDFGTFHEALLLIGAGQGAFVVGAQAVRYYSRSDVTYIPFSDAPPLEWISTWLASPTTATAARIHSFNRAAQDAVTRIRLAAATDASPLDGTAP</sequence>
<evidence type="ECO:0000313" key="7">
    <source>
        <dbReference type="Proteomes" id="UP001500893"/>
    </source>
</evidence>
<comment type="caution">
    <text evidence="6">The sequence shown here is derived from an EMBL/GenBank/DDBJ whole genome shotgun (WGS) entry which is preliminary data.</text>
</comment>
<keyword evidence="2" id="KW-0805">Transcription regulation</keyword>
<evidence type="ECO:0000256" key="3">
    <source>
        <dbReference type="ARBA" id="ARBA00023125"/>
    </source>
</evidence>
<dbReference type="Pfam" id="PF00126">
    <property type="entry name" value="HTH_1"/>
    <property type="match status" value="1"/>
</dbReference>
<name>A0ABP6MJ64_9ACTN</name>
<comment type="similarity">
    <text evidence="1">Belongs to the LysR transcriptional regulatory family.</text>
</comment>
<dbReference type="InterPro" id="IPR005119">
    <property type="entry name" value="LysR_subst-bd"/>
</dbReference>
<feature type="domain" description="HTH lysR-type" evidence="5">
    <location>
        <begin position="1"/>
        <end position="59"/>
    </location>
</feature>
<dbReference type="InterPro" id="IPR000847">
    <property type="entry name" value="LysR_HTH_N"/>
</dbReference>
<dbReference type="PANTHER" id="PTHR30346">
    <property type="entry name" value="TRANSCRIPTIONAL DUAL REGULATOR HCAR-RELATED"/>
    <property type="match status" value="1"/>
</dbReference>
<dbReference type="PROSITE" id="PS50931">
    <property type="entry name" value="HTH_LYSR"/>
    <property type="match status" value="1"/>
</dbReference>
<gene>
    <name evidence="6" type="ORF">GCM10010521_00220</name>
</gene>